<evidence type="ECO:0000313" key="2">
    <source>
        <dbReference type="EMBL" id="CAH7690318.1"/>
    </source>
</evidence>
<feature type="compositionally biased region" description="Low complexity" evidence="1">
    <location>
        <begin position="161"/>
        <end position="195"/>
    </location>
</feature>
<dbReference type="Proteomes" id="UP001153365">
    <property type="component" value="Unassembled WGS sequence"/>
</dbReference>
<feature type="region of interest" description="Disordered" evidence="1">
    <location>
        <begin position="160"/>
        <end position="212"/>
    </location>
</feature>
<dbReference type="EMBL" id="CALTRL010006266">
    <property type="protein sequence ID" value="CAH7690318.1"/>
    <property type="molecule type" value="Genomic_DNA"/>
</dbReference>
<keyword evidence="3" id="KW-1185">Reference proteome</keyword>
<feature type="region of interest" description="Disordered" evidence="1">
    <location>
        <begin position="855"/>
        <end position="892"/>
    </location>
</feature>
<feature type="compositionally biased region" description="Basic and acidic residues" evidence="1">
    <location>
        <begin position="874"/>
        <end position="887"/>
    </location>
</feature>
<gene>
    <name evidence="2" type="ORF">PPACK8108_LOCUS25631</name>
</gene>
<sequence>MELPELTVLARFTEATHTAAHASAIIGSPGQEIQSYSVMSTPPSAQSVPRSVFSTSCSIFGGSPPQIYERSGSGSDAQGSLYQTDGISYSGHSRFQSTGSITIYFPGARAHALGLGFNLDSPVESPVAIQNDKFEPPIVGEADQGERADVVGDSVMDRNMSASTTNSLSSEESNCSGLTNGSSSSASYSEPITPSDGFFMEGPGNIGQHDSRFFKKPAKNENSENKMDNRELHVDATLRILNGKPCSDATHQRNQSETSNSSAFSISEYYGNNDYSGDSDEPYAPLVNNIKNQVFNVSPPRSISRSNQLLAATPVREPSDSKLITPEATPTQVIYQNLLNSACQQKKVLLCDGCSPVKVESGGLPTNSSSKASPLQVSFAETVGTEAKALYRSRLRSQSLSANVKRATIGSIAVRRFSPPHCKTLRATQEPSLKTPPVIDNYSAGGVSTIDKDFCDQISLNYHSRPLSNMFKLVEPSILSAADCILPLNCNIVQRKNCPSTSNTATSSRKSATPHTNKNLIHEHESEDLPVGELFRTLQIWFDQEGFREIAPIFTFSYYNREDDLLYFTTDRVGYPFHYDPMQQVPIMRKVVAPDYEEAYALLEGKASRNAAGRRDFISRQASLNMKTEGKYKVEDTEGKGGKWIWRLVYEVEERKSLMGRPMCGERAFIPITFACSPEVLDPSHARKPTFLNAIIKNIGSKKAAIALDAQGRPITRPRGKSLISYQYRKSSESTTRLLETPSRNLLRSNPVEYEATPSIQSIASATVNTDSGGYGDELSLGQSQFFKTISPASASPLRPLTSDENTKRGVRKVKTSENLRRPFTADPSLKCYAPPVPSLPTHFPNITPVFGIAPQPSRATPSTLAGRFQNRPKTSDDRKQMTERRPMTAKSQLDIKRIAAASFFTPPELSA</sequence>
<evidence type="ECO:0000313" key="3">
    <source>
        <dbReference type="Proteomes" id="UP001153365"/>
    </source>
</evidence>
<accession>A0AAV0BV41</accession>
<protein>
    <submittedName>
        <fullName evidence="2">Uncharacterized protein</fullName>
    </submittedName>
</protein>
<dbReference type="AlphaFoldDB" id="A0AAV0BV41"/>
<organism evidence="2 3">
    <name type="scientific">Phakopsora pachyrhizi</name>
    <name type="common">Asian soybean rust disease fungus</name>
    <dbReference type="NCBI Taxonomy" id="170000"/>
    <lineage>
        <taxon>Eukaryota</taxon>
        <taxon>Fungi</taxon>
        <taxon>Dikarya</taxon>
        <taxon>Basidiomycota</taxon>
        <taxon>Pucciniomycotina</taxon>
        <taxon>Pucciniomycetes</taxon>
        <taxon>Pucciniales</taxon>
        <taxon>Phakopsoraceae</taxon>
        <taxon>Phakopsora</taxon>
    </lineage>
</organism>
<comment type="caution">
    <text evidence="2">The sequence shown here is derived from an EMBL/GenBank/DDBJ whole genome shotgun (WGS) entry which is preliminary data.</text>
</comment>
<name>A0AAV0BV41_PHAPC</name>
<proteinExistence type="predicted"/>
<evidence type="ECO:0000256" key="1">
    <source>
        <dbReference type="SAM" id="MobiDB-lite"/>
    </source>
</evidence>
<feature type="compositionally biased region" description="Polar residues" evidence="1">
    <location>
        <begin position="498"/>
        <end position="519"/>
    </location>
</feature>
<reference evidence="2" key="1">
    <citation type="submission" date="2022-06" db="EMBL/GenBank/DDBJ databases">
        <authorList>
            <consortium name="SYNGENTA / RWTH Aachen University"/>
        </authorList>
    </citation>
    <scope>NUCLEOTIDE SEQUENCE</scope>
</reference>
<feature type="region of interest" description="Disordered" evidence="1">
    <location>
        <begin position="498"/>
        <end position="523"/>
    </location>
</feature>